<name>A0A9N9B0H5_9GLOM</name>
<dbReference type="SUPFAM" id="SSF52047">
    <property type="entry name" value="RNI-like"/>
    <property type="match status" value="1"/>
</dbReference>
<organism evidence="1 2">
    <name type="scientific">Ambispora gerdemannii</name>
    <dbReference type="NCBI Taxonomy" id="144530"/>
    <lineage>
        <taxon>Eukaryota</taxon>
        <taxon>Fungi</taxon>
        <taxon>Fungi incertae sedis</taxon>
        <taxon>Mucoromycota</taxon>
        <taxon>Glomeromycotina</taxon>
        <taxon>Glomeromycetes</taxon>
        <taxon>Archaeosporales</taxon>
        <taxon>Ambisporaceae</taxon>
        <taxon>Ambispora</taxon>
    </lineage>
</organism>
<dbReference type="AlphaFoldDB" id="A0A9N9B0H5"/>
<evidence type="ECO:0000313" key="1">
    <source>
        <dbReference type="EMBL" id="CAG8546788.1"/>
    </source>
</evidence>
<dbReference type="InterPro" id="IPR032675">
    <property type="entry name" value="LRR_dom_sf"/>
</dbReference>
<sequence length="280" mass="32400">MLTSIQQWIVTNQQLLTSTTHTHIRSEQSISETENPTMSIDEEDSMIDSATNTLEVSNNVMQTLRDTVTIMEMIFSLLEKHSRSLNLLSINDNVCFSVLLILTKRINYDLLARLTILKIDVAYAVFETFAWLTQCKFENLQEIYLSIERIDNMAYTSERNQSRDLRKITEFLKLHNNITTFSMHTGPGYFSGIDRISVIISHNAKTLKNVRFRGCRFYKSYIFDALAHCTRLVKLSFKGCSMTDSKQVEKLVDAQFEHLKEVYVSGEDACEALFEWSERI</sequence>
<dbReference type="EMBL" id="CAJVPL010001011">
    <property type="protein sequence ID" value="CAG8546788.1"/>
    <property type="molecule type" value="Genomic_DNA"/>
</dbReference>
<protein>
    <submittedName>
        <fullName evidence="1">5761_t:CDS:1</fullName>
    </submittedName>
</protein>
<comment type="caution">
    <text evidence="1">The sequence shown here is derived from an EMBL/GenBank/DDBJ whole genome shotgun (WGS) entry which is preliminary data.</text>
</comment>
<dbReference type="Gene3D" id="3.80.10.10">
    <property type="entry name" value="Ribonuclease Inhibitor"/>
    <property type="match status" value="1"/>
</dbReference>
<reference evidence="1" key="1">
    <citation type="submission" date="2021-06" db="EMBL/GenBank/DDBJ databases">
        <authorList>
            <person name="Kallberg Y."/>
            <person name="Tangrot J."/>
            <person name="Rosling A."/>
        </authorList>
    </citation>
    <scope>NUCLEOTIDE SEQUENCE</scope>
    <source>
        <strain evidence="1">MT106</strain>
    </source>
</reference>
<dbReference type="OrthoDB" id="10321745at2759"/>
<accession>A0A9N9B0H5</accession>
<proteinExistence type="predicted"/>
<gene>
    <name evidence="1" type="ORF">AGERDE_LOCUS6458</name>
</gene>
<evidence type="ECO:0000313" key="2">
    <source>
        <dbReference type="Proteomes" id="UP000789831"/>
    </source>
</evidence>
<dbReference type="Proteomes" id="UP000789831">
    <property type="component" value="Unassembled WGS sequence"/>
</dbReference>
<keyword evidence="2" id="KW-1185">Reference proteome</keyword>